<organism evidence="1 2">
    <name type="scientific">Luteolibacter luteus</name>
    <dbReference type="NCBI Taxonomy" id="2728835"/>
    <lineage>
        <taxon>Bacteria</taxon>
        <taxon>Pseudomonadati</taxon>
        <taxon>Verrucomicrobiota</taxon>
        <taxon>Verrucomicrobiia</taxon>
        <taxon>Verrucomicrobiales</taxon>
        <taxon>Verrucomicrobiaceae</taxon>
        <taxon>Luteolibacter</taxon>
    </lineage>
</organism>
<accession>A0A858RQV8</accession>
<gene>
    <name evidence="1" type="ORF">HHL09_25710</name>
</gene>
<dbReference type="KEGG" id="luo:HHL09_25710"/>
<reference evidence="1 2" key="1">
    <citation type="submission" date="2020-04" db="EMBL/GenBank/DDBJ databases">
        <title>Luteolibacter sp. G-1-1-1 isolated from soil.</title>
        <authorList>
            <person name="Dahal R.H."/>
        </authorList>
    </citation>
    <scope>NUCLEOTIDE SEQUENCE [LARGE SCALE GENOMIC DNA]</scope>
    <source>
        <strain evidence="1 2">G-1-1-1</strain>
    </source>
</reference>
<dbReference type="Proteomes" id="UP000501812">
    <property type="component" value="Chromosome"/>
</dbReference>
<dbReference type="RefSeq" id="WP_169457517.1">
    <property type="nucleotide sequence ID" value="NZ_CP051774.1"/>
</dbReference>
<name>A0A858RQV8_9BACT</name>
<evidence type="ECO:0000313" key="2">
    <source>
        <dbReference type="Proteomes" id="UP000501812"/>
    </source>
</evidence>
<keyword evidence="2" id="KW-1185">Reference proteome</keyword>
<sequence>MRSFHVMWTMALLTLALLPVQAYGCWVDVPLSKVIKESPLVIRGKIVAIEHAAPADHALDTATIQVDEVLKDQTGKKLKAGSQIPLMMPAENNRVRSSIDLRYQNGAEGFWILEFRDGGYHATYPKDFQALEKRPEVKDALAESVK</sequence>
<proteinExistence type="predicted"/>
<dbReference type="EMBL" id="CP051774">
    <property type="protein sequence ID" value="QJE99031.1"/>
    <property type="molecule type" value="Genomic_DNA"/>
</dbReference>
<protein>
    <submittedName>
        <fullName evidence="1">Uncharacterized protein</fullName>
    </submittedName>
</protein>
<dbReference type="AlphaFoldDB" id="A0A858RQV8"/>
<evidence type="ECO:0000313" key="1">
    <source>
        <dbReference type="EMBL" id="QJE99031.1"/>
    </source>
</evidence>